<gene>
    <name evidence="1" type="ORF">RRG08_018385</name>
</gene>
<dbReference type="AlphaFoldDB" id="A0AAE1D141"/>
<keyword evidence="2" id="KW-1185">Reference proteome</keyword>
<name>A0AAE1D141_9GAST</name>
<evidence type="ECO:0000313" key="2">
    <source>
        <dbReference type="Proteomes" id="UP001283361"/>
    </source>
</evidence>
<proteinExistence type="predicted"/>
<evidence type="ECO:0000313" key="1">
    <source>
        <dbReference type="EMBL" id="KAK3750616.1"/>
    </source>
</evidence>
<organism evidence="1 2">
    <name type="scientific">Elysia crispata</name>
    <name type="common">lettuce slug</name>
    <dbReference type="NCBI Taxonomy" id="231223"/>
    <lineage>
        <taxon>Eukaryota</taxon>
        <taxon>Metazoa</taxon>
        <taxon>Spiralia</taxon>
        <taxon>Lophotrochozoa</taxon>
        <taxon>Mollusca</taxon>
        <taxon>Gastropoda</taxon>
        <taxon>Heterobranchia</taxon>
        <taxon>Euthyneura</taxon>
        <taxon>Panpulmonata</taxon>
        <taxon>Sacoglossa</taxon>
        <taxon>Placobranchoidea</taxon>
        <taxon>Plakobranchidae</taxon>
        <taxon>Elysia</taxon>
    </lineage>
</organism>
<accession>A0AAE1D141</accession>
<comment type="caution">
    <text evidence="1">The sequence shown here is derived from an EMBL/GenBank/DDBJ whole genome shotgun (WGS) entry which is preliminary data.</text>
</comment>
<dbReference type="EMBL" id="JAWDGP010005863">
    <property type="protein sequence ID" value="KAK3750616.1"/>
    <property type="molecule type" value="Genomic_DNA"/>
</dbReference>
<dbReference type="Proteomes" id="UP001283361">
    <property type="component" value="Unassembled WGS sequence"/>
</dbReference>
<protein>
    <submittedName>
        <fullName evidence="1">Uncharacterized protein</fullName>
    </submittedName>
</protein>
<reference evidence="1" key="1">
    <citation type="journal article" date="2023" name="G3 (Bethesda)">
        <title>A reference genome for the long-term kleptoplast-retaining sea slug Elysia crispata morphotype clarki.</title>
        <authorList>
            <person name="Eastman K.E."/>
            <person name="Pendleton A.L."/>
            <person name="Shaikh M.A."/>
            <person name="Suttiyut T."/>
            <person name="Ogas R."/>
            <person name="Tomko P."/>
            <person name="Gavelis G."/>
            <person name="Widhalm J.R."/>
            <person name="Wisecaver J.H."/>
        </authorList>
    </citation>
    <scope>NUCLEOTIDE SEQUENCE</scope>
    <source>
        <strain evidence="1">ECLA1</strain>
    </source>
</reference>
<sequence length="157" mass="18412">MEKRVRTQPSFAQPSNRKLIWWDCCPIRVTIYVNYPADNDGKLRINFEVNRDLLASSVTKISITRARKSGSKTRSGRLGCELSQDKCRNERVEKKHRRRFEEIKRIFKLINALGVETFHNMRSILARFLEMPEFLRSTSQSDVFRSSDQRMIGDRSG</sequence>